<keyword evidence="1" id="KW-0812">Transmembrane</keyword>
<name>A0A8S1J7H7_9CHLO</name>
<evidence type="ECO:0000313" key="2">
    <source>
        <dbReference type="EMBL" id="CAD7703277.1"/>
    </source>
</evidence>
<proteinExistence type="predicted"/>
<accession>A0A8S1J7H7</accession>
<feature type="transmembrane region" description="Helical" evidence="1">
    <location>
        <begin position="81"/>
        <end position="102"/>
    </location>
</feature>
<feature type="non-terminal residue" evidence="2">
    <location>
        <position position="173"/>
    </location>
</feature>
<comment type="caution">
    <text evidence="2">The sequence shown here is derived from an EMBL/GenBank/DDBJ whole genome shotgun (WGS) entry which is preliminary data.</text>
</comment>
<reference evidence="2" key="1">
    <citation type="submission" date="2020-12" db="EMBL/GenBank/DDBJ databases">
        <authorList>
            <person name="Iha C."/>
        </authorList>
    </citation>
    <scope>NUCLEOTIDE SEQUENCE</scope>
</reference>
<evidence type="ECO:0000313" key="3">
    <source>
        <dbReference type="Proteomes" id="UP000708148"/>
    </source>
</evidence>
<organism evidence="2 3">
    <name type="scientific">Ostreobium quekettii</name>
    <dbReference type="NCBI Taxonomy" id="121088"/>
    <lineage>
        <taxon>Eukaryota</taxon>
        <taxon>Viridiplantae</taxon>
        <taxon>Chlorophyta</taxon>
        <taxon>core chlorophytes</taxon>
        <taxon>Ulvophyceae</taxon>
        <taxon>TCBD clade</taxon>
        <taxon>Bryopsidales</taxon>
        <taxon>Ostreobineae</taxon>
        <taxon>Ostreobiaceae</taxon>
        <taxon>Ostreobium</taxon>
    </lineage>
</organism>
<dbReference type="Proteomes" id="UP000708148">
    <property type="component" value="Unassembled WGS sequence"/>
</dbReference>
<protein>
    <submittedName>
        <fullName evidence="2">Uncharacterized protein</fullName>
    </submittedName>
</protein>
<sequence length="173" mass="19366">MHHYVKQSTLATSSEIPKRLNQRLQELTEKDSLLGESSRHVLAQIQSNVFSVVEGQSTLERGVESEPSTLRMFGRRLLMKALAALVTDVPVLLVGACITSLVPHSTVVAFKVMVPNNERVDIEDFVVRARSEFHRDEFLTQYRPEITTSSLNITEHVTFADAVRTASSSSLRE</sequence>
<keyword evidence="1" id="KW-1133">Transmembrane helix</keyword>
<dbReference type="EMBL" id="CAJHUC010002138">
    <property type="protein sequence ID" value="CAD7703277.1"/>
    <property type="molecule type" value="Genomic_DNA"/>
</dbReference>
<gene>
    <name evidence="2" type="ORF">OSTQU699_LOCUS8634</name>
</gene>
<dbReference type="AlphaFoldDB" id="A0A8S1J7H7"/>
<keyword evidence="1" id="KW-0472">Membrane</keyword>
<evidence type="ECO:0000256" key="1">
    <source>
        <dbReference type="SAM" id="Phobius"/>
    </source>
</evidence>
<keyword evidence="3" id="KW-1185">Reference proteome</keyword>